<dbReference type="CDD" id="cd06960">
    <property type="entry name" value="NR_DBD_HNF4A"/>
    <property type="match status" value="1"/>
</dbReference>
<keyword evidence="12" id="KW-1185">Reference proteome</keyword>
<dbReference type="InterPro" id="IPR001628">
    <property type="entry name" value="Znf_hrmn_rcpt"/>
</dbReference>
<dbReference type="STRING" id="31234.E3MS20"/>
<comment type="subcellular location">
    <subcellularLocation>
        <location evidence="1">Nucleus</location>
    </subcellularLocation>
</comment>
<dbReference type="OMA" id="NNDCDIT"/>
<evidence type="ECO:0000256" key="3">
    <source>
        <dbReference type="ARBA" id="ARBA00022723"/>
    </source>
</evidence>
<dbReference type="EMBL" id="DS268471">
    <property type="protein sequence ID" value="EFP08149.1"/>
    <property type="molecule type" value="Genomic_DNA"/>
</dbReference>
<dbReference type="InterPro" id="IPR000536">
    <property type="entry name" value="Nucl_hrmn_rcpt_lig-bd"/>
</dbReference>
<evidence type="ECO:0000313" key="11">
    <source>
        <dbReference type="EMBL" id="EFP08149.1"/>
    </source>
</evidence>
<dbReference type="PANTHER" id="PTHR46011">
    <property type="entry name" value="NUCLEAR HORMONE RECEPTOR FAMILY MEMBER NHR-86-RELATED"/>
    <property type="match status" value="1"/>
</dbReference>
<dbReference type="SUPFAM" id="SSF48508">
    <property type="entry name" value="Nuclear receptor ligand-binding domain"/>
    <property type="match status" value="1"/>
</dbReference>
<dbReference type="SMART" id="SM00399">
    <property type="entry name" value="ZnF_C4"/>
    <property type="match status" value="1"/>
</dbReference>
<reference evidence="11" key="1">
    <citation type="submission" date="2007-07" db="EMBL/GenBank/DDBJ databases">
        <title>PCAP assembly of the Caenorhabditis remanei genome.</title>
        <authorList>
            <consortium name="The Caenorhabditis remanei Sequencing Consortium"/>
            <person name="Wilson R.K."/>
        </authorList>
    </citation>
    <scope>NUCLEOTIDE SEQUENCE [LARGE SCALE GENOMIC DNA]</scope>
    <source>
        <strain evidence="11">PB4641</strain>
    </source>
</reference>
<evidence type="ECO:0000256" key="8">
    <source>
        <dbReference type="ARBA" id="ARBA00023163"/>
    </source>
</evidence>
<keyword evidence="3" id="KW-0479">Metal-binding</keyword>
<dbReference type="GO" id="GO:0003700">
    <property type="term" value="F:DNA-binding transcription factor activity"/>
    <property type="evidence" value="ECO:0007669"/>
    <property type="project" value="InterPro"/>
</dbReference>
<dbReference type="InterPro" id="IPR035500">
    <property type="entry name" value="NHR-like_dom_sf"/>
</dbReference>
<dbReference type="Proteomes" id="UP000008281">
    <property type="component" value="Unassembled WGS sequence"/>
</dbReference>
<gene>
    <name evidence="11" type="ORF">CRE_17308</name>
</gene>
<dbReference type="InterPro" id="IPR013088">
    <property type="entry name" value="Znf_NHR/GATA"/>
</dbReference>
<evidence type="ECO:0000256" key="10">
    <source>
        <dbReference type="ARBA" id="ARBA00023242"/>
    </source>
</evidence>
<protein>
    <submittedName>
        <fullName evidence="11">Uncharacterized protein</fullName>
    </submittedName>
</protein>
<dbReference type="GO" id="GO:0006357">
    <property type="term" value="P:regulation of transcription by RNA polymerase II"/>
    <property type="evidence" value="ECO:0007669"/>
    <property type="project" value="TreeGrafter"/>
</dbReference>
<dbReference type="Gene3D" id="3.30.50.10">
    <property type="entry name" value="Erythroid Transcription Factor GATA-1, subunit A"/>
    <property type="match status" value="1"/>
</dbReference>
<dbReference type="OrthoDB" id="5799427at2759"/>
<keyword evidence="4" id="KW-0863">Zinc-finger</keyword>
<dbReference type="PANTHER" id="PTHR46011:SF18">
    <property type="entry name" value="NR LBD DOMAIN-CONTAINING PROTEIN-RELATED"/>
    <property type="match status" value="1"/>
</dbReference>
<dbReference type="AlphaFoldDB" id="E3MS20"/>
<keyword evidence="9" id="KW-0675">Receptor</keyword>
<evidence type="ECO:0000256" key="7">
    <source>
        <dbReference type="ARBA" id="ARBA00023125"/>
    </source>
</evidence>
<dbReference type="Pfam" id="PF00105">
    <property type="entry name" value="zf-C4"/>
    <property type="match status" value="1"/>
</dbReference>
<dbReference type="GO" id="GO:0008270">
    <property type="term" value="F:zinc ion binding"/>
    <property type="evidence" value="ECO:0007669"/>
    <property type="project" value="UniProtKB-KW"/>
</dbReference>
<keyword evidence="10" id="KW-0539">Nucleus</keyword>
<evidence type="ECO:0000256" key="1">
    <source>
        <dbReference type="ARBA" id="ARBA00004123"/>
    </source>
</evidence>
<dbReference type="GO" id="GO:0005634">
    <property type="term" value="C:nucleus"/>
    <property type="evidence" value="ECO:0007669"/>
    <property type="project" value="UniProtKB-SubCell"/>
</dbReference>
<keyword evidence="6" id="KW-0805">Transcription regulation</keyword>
<dbReference type="GO" id="GO:0000978">
    <property type="term" value="F:RNA polymerase II cis-regulatory region sequence-specific DNA binding"/>
    <property type="evidence" value="ECO:0007669"/>
    <property type="project" value="InterPro"/>
</dbReference>
<sequence>MPSTCSICREKSSETHFGAEACRGCATFFRKSVTMKMKYRCRGNNDCDITVKNSKTALSDSHSMCRACRYAKCLSMGMNVSNRPGNIRKPKSTPKKINLDQPGTTSFLLEDLPPNFRDQVPILTKMKANYQKMVNARLVVHQDEGAPRVLNYSESVEQGMKDVGLVADWISGCFEDFVKLPIQQKNVLFHNFYSKFCLLEVTFISHIKHAPDRITLPSGIDMNNLNTFYHDPERDTQMTKEEIERTIPLRTIIFE</sequence>
<evidence type="ECO:0000256" key="4">
    <source>
        <dbReference type="ARBA" id="ARBA00022771"/>
    </source>
</evidence>
<proteinExistence type="inferred from homology"/>
<evidence type="ECO:0000256" key="6">
    <source>
        <dbReference type="ARBA" id="ARBA00023015"/>
    </source>
</evidence>
<dbReference type="InterPro" id="IPR049636">
    <property type="entry name" value="HNF4-like_DBD"/>
</dbReference>
<dbReference type="eggNOG" id="KOG3575">
    <property type="taxonomic scope" value="Eukaryota"/>
</dbReference>
<dbReference type="PROSITE" id="PS51030">
    <property type="entry name" value="NUCLEAR_REC_DBD_2"/>
    <property type="match status" value="1"/>
</dbReference>
<keyword evidence="7" id="KW-0238">DNA-binding</keyword>
<dbReference type="PRINTS" id="PR00047">
    <property type="entry name" value="STROIDFINGER"/>
</dbReference>
<evidence type="ECO:0000256" key="2">
    <source>
        <dbReference type="ARBA" id="ARBA00005993"/>
    </source>
</evidence>
<dbReference type="HOGENOM" id="CLU_1148073_0_0_1"/>
<dbReference type="Pfam" id="PF00104">
    <property type="entry name" value="Hormone_recep"/>
    <property type="match status" value="1"/>
</dbReference>
<dbReference type="SUPFAM" id="SSF57716">
    <property type="entry name" value="Glucocorticoid receptor-like (DNA-binding domain)"/>
    <property type="match status" value="1"/>
</dbReference>
<name>E3MS20_CAERE</name>
<organism evidence="12">
    <name type="scientific">Caenorhabditis remanei</name>
    <name type="common">Caenorhabditis vulgaris</name>
    <dbReference type="NCBI Taxonomy" id="31234"/>
    <lineage>
        <taxon>Eukaryota</taxon>
        <taxon>Metazoa</taxon>
        <taxon>Ecdysozoa</taxon>
        <taxon>Nematoda</taxon>
        <taxon>Chromadorea</taxon>
        <taxon>Rhabditida</taxon>
        <taxon>Rhabditina</taxon>
        <taxon>Rhabditomorpha</taxon>
        <taxon>Rhabditoidea</taxon>
        <taxon>Rhabditidae</taxon>
        <taxon>Peloderinae</taxon>
        <taxon>Caenorhabditis</taxon>
    </lineage>
</organism>
<evidence type="ECO:0000256" key="9">
    <source>
        <dbReference type="ARBA" id="ARBA00023170"/>
    </source>
</evidence>
<evidence type="ECO:0000313" key="12">
    <source>
        <dbReference type="Proteomes" id="UP000008281"/>
    </source>
</evidence>
<accession>E3MS20</accession>
<evidence type="ECO:0000256" key="5">
    <source>
        <dbReference type="ARBA" id="ARBA00022833"/>
    </source>
</evidence>
<keyword evidence="8" id="KW-0804">Transcription</keyword>
<keyword evidence="5" id="KW-0862">Zinc</keyword>
<comment type="similarity">
    <text evidence="2">Belongs to the nuclear hormone receptor family.</text>
</comment>